<dbReference type="AlphaFoldDB" id="A0AAD8BAT8"/>
<dbReference type="CDD" id="cd16029">
    <property type="entry name" value="4-S"/>
    <property type="match status" value="1"/>
</dbReference>
<comment type="cofactor">
    <cofactor evidence="1">
        <name>Ca(2+)</name>
        <dbReference type="ChEBI" id="CHEBI:29108"/>
    </cofactor>
</comment>
<evidence type="ECO:0000256" key="1">
    <source>
        <dbReference type="ARBA" id="ARBA00001913"/>
    </source>
</evidence>
<dbReference type="Gene3D" id="3.40.720.10">
    <property type="entry name" value="Alkaline Phosphatase, subunit A"/>
    <property type="match status" value="1"/>
</dbReference>
<evidence type="ECO:0000256" key="2">
    <source>
        <dbReference type="ARBA" id="ARBA00008779"/>
    </source>
</evidence>
<evidence type="ECO:0000313" key="8">
    <source>
        <dbReference type="EMBL" id="KAK0049950.1"/>
    </source>
</evidence>
<comment type="similarity">
    <text evidence="2">Belongs to the sulfatase family.</text>
</comment>
<proteinExistence type="inferred from homology"/>
<dbReference type="Gene3D" id="3.30.1120.10">
    <property type="match status" value="1"/>
</dbReference>
<name>A0AAD8BAT8_BIOPF</name>
<feature type="domain" description="Sulfatase N-terminal" evidence="7">
    <location>
        <begin position="35"/>
        <end position="354"/>
    </location>
</feature>
<gene>
    <name evidence="8" type="ORF">Bpfe_020682</name>
</gene>
<dbReference type="PROSITE" id="PS00149">
    <property type="entry name" value="SULFATASE_2"/>
    <property type="match status" value="1"/>
</dbReference>
<comment type="caution">
    <text evidence="8">The sequence shown here is derived from an EMBL/GenBank/DDBJ whole genome shotgun (WGS) entry which is preliminary data.</text>
</comment>
<keyword evidence="6" id="KW-0325">Glycoprotein</keyword>
<evidence type="ECO:0000259" key="7">
    <source>
        <dbReference type="Pfam" id="PF00884"/>
    </source>
</evidence>
<dbReference type="Proteomes" id="UP001233172">
    <property type="component" value="Unassembled WGS sequence"/>
</dbReference>
<keyword evidence="5" id="KW-0106">Calcium</keyword>
<protein>
    <submittedName>
        <fullName evidence="8">Arylsulfatase J</fullName>
    </submittedName>
</protein>
<dbReference type="PROSITE" id="PS00523">
    <property type="entry name" value="SULFATASE_1"/>
    <property type="match status" value="1"/>
</dbReference>
<dbReference type="Pfam" id="PF00884">
    <property type="entry name" value="Sulfatase"/>
    <property type="match status" value="1"/>
</dbReference>
<dbReference type="PANTHER" id="PTHR10342">
    <property type="entry name" value="ARYLSULFATASE"/>
    <property type="match status" value="1"/>
</dbReference>
<evidence type="ECO:0000313" key="9">
    <source>
        <dbReference type="Proteomes" id="UP001233172"/>
    </source>
</evidence>
<evidence type="ECO:0000256" key="5">
    <source>
        <dbReference type="ARBA" id="ARBA00022837"/>
    </source>
</evidence>
<dbReference type="InterPro" id="IPR017850">
    <property type="entry name" value="Alkaline_phosphatase_core_sf"/>
</dbReference>
<evidence type="ECO:0000256" key="3">
    <source>
        <dbReference type="ARBA" id="ARBA00022723"/>
    </source>
</evidence>
<keyword evidence="9" id="KW-1185">Reference proteome</keyword>
<organism evidence="8 9">
    <name type="scientific">Biomphalaria pfeifferi</name>
    <name type="common">Bloodfluke planorb</name>
    <name type="synonym">Freshwater snail</name>
    <dbReference type="NCBI Taxonomy" id="112525"/>
    <lineage>
        <taxon>Eukaryota</taxon>
        <taxon>Metazoa</taxon>
        <taxon>Spiralia</taxon>
        <taxon>Lophotrochozoa</taxon>
        <taxon>Mollusca</taxon>
        <taxon>Gastropoda</taxon>
        <taxon>Heterobranchia</taxon>
        <taxon>Euthyneura</taxon>
        <taxon>Panpulmonata</taxon>
        <taxon>Hygrophila</taxon>
        <taxon>Lymnaeoidea</taxon>
        <taxon>Planorbidae</taxon>
        <taxon>Biomphalaria</taxon>
    </lineage>
</organism>
<keyword evidence="4" id="KW-0378">Hydrolase</keyword>
<dbReference type="SUPFAM" id="SSF53649">
    <property type="entry name" value="Alkaline phosphatase-like"/>
    <property type="match status" value="1"/>
</dbReference>
<dbReference type="GO" id="GO:0008484">
    <property type="term" value="F:sulfuric ester hydrolase activity"/>
    <property type="evidence" value="ECO:0007669"/>
    <property type="project" value="InterPro"/>
</dbReference>
<reference evidence="8" key="1">
    <citation type="journal article" date="2023" name="PLoS Negl. Trop. Dis.">
        <title>A genome sequence for Biomphalaria pfeifferi, the major vector snail for the human-infecting parasite Schistosoma mansoni.</title>
        <authorList>
            <person name="Bu L."/>
            <person name="Lu L."/>
            <person name="Laidemitt M.R."/>
            <person name="Zhang S.M."/>
            <person name="Mutuku M."/>
            <person name="Mkoji G."/>
            <person name="Steinauer M."/>
            <person name="Loker E.S."/>
        </authorList>
    </citation>
    <scope>NUCLEOTIDE SEQUENCE</scope>
    <source>
        <strain evidence="8">KasaAsao</strain>
    </source>
</reference>
<dbReference type="InterPro" id="IPR047115">
    <property type="entry name" value="ARSB"/>
</dbReference>
<sequence>MACLFTNFSFTNSHGTFQLAVLILIHVFTILASPPNIIFILADDLGWDDVSFHGAEFPTPNIDRLALDGVILNNYYVQPMCTPTRGAILTGKYPIHTGLQHYVIAGSQPYGLPLTEITLAQHLQTLGYVTRAIGKWHLGFCKEDYLPGKRGFDSHYGYYLGRGDHFDHYAQDRGFMGLDLHDNNQPVWNETEVYSTDLFTAKALDTIRGHNKTKPLFLYLAYQAVHAGNDYDTIQAPLKYVNRFPYIKDVKRKMFAGMASALDDAVGEVYKALQENGLAENSIIIFSTDNGGPANGYDGNAACNWPLRGTKNTLWQGGVRGVGFVHSPLLKKKSYVNNNLMHAVDWMPTLLGLAKGDLTKLDNIDGFDQWETISENAESERKEVLLNIDPIMQHESLIIAQYKIIFGNISDGKNDGWYPPSGTNILSANSSNSSLNYEKNNESNIKFISSLNIQDMTQTEVKNLIDILDFINKRLRNNLTMNDVLIDLLPTINEMMNAPQIFFSRVLKKEEMATKKKAEVNSLDLVVNCGIRPTNASTNCQPLKAPCLFDIENDPCEYNNIADHLPVIVEVLMQRLHMYESTMIPPANKPFDPKGDPSLHGGVWGPWL</sequence>
<accession>A0AAD8BAT8</accession>
<dbReference type="GO" id="GO:0046872">
    <property type="term" value="F:metal ion binding"/>
    <property type="evidence" value="ECO:0007669"/>
    <property type="project" value="UniProtKB-KW"/>
</dbReference>
<reference evidence="8" key="2">
    <citation type="submission" date="2023-04" db="EMBL/GenBank/DDBJ databases">
        <authorList>
            <person name="Bu L."/>
            <person name="Lu L."/>
            <person name="Laidemitt M.R."/>
            <person name="Zhang S.M."/>
            <person name="Mutuku M."/>
            <person name="Mkoji G."/>
            <person name="Steinauer M."/>
            <person name="Loker E.S."/>
        </authorList>
    </citation>
    <scope>NUCLEOTIDE SEQUENCE</scope>
    <source>
        <strain evidence="8">KasaAsao</strain>
        <tissue evidence="8">Whole Snail</tissue>
    </source>
</reference>
<dbReference type="InterPro" id="IPR000917">
    <property type="entry name" value="Sulfatase_N"/>
</dbReference>
<evidence type="ECO:0000256" key="6">
    <source>
        <dbReference type="ARBA" id="ARBA00023180"/>
    </source>
</evidence>
<dbReference type="PANTHER" id="PTHR10342:SF273">
    <property type="entry name" value="RE14504P"/>
    <property type="match status" value="1"/>
</dbReference>
<dbReference type="InterPro" id="IPR024607">
    <property type="entry name" value="Sulfatase_CS"/>
</dbReference>
<keyword evidence="3" id="KW-0479">Metal-binding</keyword>
<dbReference type="EMBL" id="JASAOG010000120">
    <property type="protein sequence ID" value="KAK0049950.1"/>
    <property type="molecule type" value="Genomic_DNA"/>
</dbReference>
<evidence type="ECO:0000256" key="4">
    <source>
        <dbReference type="ARBA" id="ARBA00022801"/>
    </source>
</evidence>